<proteinExistence type="predicted"/>
<dbReference type="Proteomes" id="UP001315001">
    <property type="component" value="Unassembled WGS sequence"/>
</dbReference>
<dbReference type="RefSeq" id="WP_209293586.1">
    <property type="nucleotide sequence ID" value="NZ_JAFIQO010000117.1"/>
</dbReference>
<feature type="domain" description="Fibronectin type-III" evidence="2">
    <location>
        <begin position="410"/>
        <end position="503"/>
    </location>
</feature>
<dbReference type="SUPFAM" id="SSF49265">
    <property type="entry name" value="Fibronectin type III"/>
    <property type="match status" value="1"/>
</dbReference>
<dbReference type="EMBL" id="JAFIQO010000117">
    <property type="protein sequence ID" value="MBP0057456.1"/>
    <property type="molecule type" value="Genomic_DNA"/>
</dbReference>
<accession>A0ABS3ZJG0</accession>
<evidence type="ECO:0000313" key="3">
    <source>
        <dbReference type="EMBL" id="MBP0057456.1"/>
    </source>
</evidence>
<name>A0ABS3ZJG0_9FIRM</name>
<dbReference type="InterPro" id="IPR036116">
    <property type="entry name" value="FN3_sf"/>
</dbReference>
<reference evidence="3 4" key="1">
    <citation type="submission" date="2021-02" db="EMBL/GenBank/DDBJ databases">
        <title>Lactate utilizing bacteria of the human gut.</title>
        <authorList>
            <person name="Sheridan P.O."/>
        </authorList>
    </citation>
    <scope>NUCLEOTIDE SEQUENCE [LARGE SCALE GENOMIC DNA]</scope>
    <source>
        <strain evidence="3 4">HTF-83D</strain>
    </source>
</reference>
<evidence type="ECO:0000256" key="1">
    <source>
        <dbReference type="SAM" id="SignalP"/>
    </source>
</evidence>
<dbReference type="PROSITE" id="PS50853">
    <property type="entry name" value="FN3"/>
    <property type="match status" value="1"/>
</dbReference>
<keyword evidence="4" id="KW-1185">Reference proteome</keyword>
<organism evidence="3 4">
    <name type="scientific">Anaerobutyricum soehngenii</name>
    <dbReference type="NCBI Taxonomy" id="105843"/>
    <lineage>
        <taxon>Bacteria</taxon>
        <taxon>Bacillati</taxon>
        <taxon>Bacillota</taxon>
        <taxon>Clostridia</taxon>
        <taxon>Lachnospirales</taxon>
        <taxon>Lachnospiraceae</taxon>
        <taxon>Anaerobutyricum</taxon>
    </lineage>
</organism>
<dbReference type="InterPro" id="IPR003961">
    <property type="entry name" value="FN3_dom"/>
</dbReference>
<dbReference type="Gene3D" id="2.60.40.10">
    <property type="entry name" value="Immunoglobulins"/>
    <property type="match status" value="1"/>
</dbReference>
<gene>
    <name evidence="3" type="ORF">JYQ75_08625</name>
</gene>
<dbReference type="Pfam" id="PF00041">
    <property type="entry name" value="fn3"/>
    <property type="match status" value="1"/>
</dbReference>
<sequence>MTKLKHFAFSFALAGALAFGMGTVTKAAEPASGTTITAPAAKTDISQSKDLSINWKNTSKEYLFEGKIIEPEVIVTQTITENGTTKTVTWTKDTDYAVKYTNNNKVSSKVNEAAAIITPIGEKANSYSGSKTLNFTIKQDISKADSGITASFKDAKTTYTYTAPANTPEVNVAEKTTVNGKETTTSWKKDTDYVISFTDNTNVTTAAKPATVIITPKAGSKKAELYGGSITLAFQITPCDINDSQMKMTDHYDKVYSGKAYKAGVKLVYTNKSTAKTTTLVRTKDYTISNYTNNINVGTATGVVKGIGNYIGTRTMTFKITQKSIADLSFTPNLEKVVYNYNGSYRTPAVSIIYKDAMNKAGATQSYTLNKGTDYTVVYEDNKKVGTATVIFTGTGNFKGFHVENFTIRPKSTILRKLIKGKKQFSVVWKKQTTQMSGYQIQYATNKKFKSSKKVTSKKSTTRKTIKKLKSKKTYYVRVRTYKKVYDTNYYSKWSNTMKIKTK</sequence>
<protein>
    <submittedName>
        <fullName evidence="3">Fibronectin type III domain-containing protein</fullName>
    </submittedName>
</protein>
<keyword evidence="1" id="KW-0732">Signal</keyword>
<feature type="signal peptide" evidence="1">
    <location>
        <begin position="1"/>
        <end position="27"/>
    </location>
</feature>
<evidence type="ECO:0000259" key="2">
    <source>
        <dbReference type="PROSITE" id="PS50853"/>
    </source>
</evidence>
<comment type="caution">
    <text evidence="3">The sequence shown here is derived from an EMBL/GenBank/DDBJ whole genome shotgun (WGS) entry which is preliminary data.</text>
</comment>
<evidence type="ECO:0000313" key="4">
    <source>
        <dbReference type="Proteomes" id="UP001315001"/>
    </source>
</evidence>
<dbReference type="InterPro" id="IPR013783">
    <property type="entry name" value="Ig-like_fold"/>
</dbReference>
<feature type="chain" id="PRO_5045245493" evidence="1">
    <location>
        <begin position="28"/>
        <end position="503"/>
    </location>
</feature>